<evidence type="ECO:0000256" key="1">
    <source>
        <dbReference type="SAM" id="SignalP"/>
    </source>
</evidence>
<dbReference type="InterPro" id="IPR035986">
    <property type="entry name" value="PKD_dom_sf"/>
</dbReference>
<dbReference type="InterPro" id="IPR026444">
    <property type="entry name" value="Secre_tail"/>
</dbReference>
<dbReference type="AlphaFoldDB" id="A0AA51RD77"/>
<evidence type="ECO:0000313" key="3">
    <source>
        <dbReference type="EMBL" id="WMN07489.1"/>
    </source>
</evidence>
<dbReference type="InterPro" id="IPR022409">
    <property type="entry name" value="PKD/Chitinase_dom"/>
</dbReference>
<dbReference type="NCBIfam" id="TIGR04183">
    <property type="entry name" value="Por_Secre_tail"/>
    <property type="match status" value="1"/>
</dbReference>
<dbReference type="Proteomes" id="UP001244443">
    <property type="component" value="Chromosome"/>
</dbReference>
<keyword evidence="4" id="KW-1185">Reference proteome</keyword>
<dbReference type="Pfam" id="PF00801">
    <property type="entry name" value="PKD"/>
    <property type="match status" value="1"/>
</dbReference>
<evidence type="ECO:0000259" key="2">
    <source>
        <dbReference type="PROSITE" id="PS50093"/>
    </source>
</evidence>
<keyword evidence="1" id="KW-0732">Signal</keyword>
<reference evidence="3" key="1">
    <citation type="submission" date="2023-08" db="EMBL/GenBank/DDBJ databases">
        <title>Comparative genomics and taxonomic characterization of three novel marine species of genus Marivirga.</title>
        <authorList>
            <person name="Muhammad N."/>
            <person name="Kim S.-G."/>
        </authorList>
    </citation>
    <scope>NUCLEOTIDE SEQUENCE [LARGE SCALE GENOMIC DNA]</scope>
    <source>
        <strain evidence="3">ABR2-2</strain>
    </source>
</reference>
<dbReference type="Pfam" id="PF18962">
    <property type="entry name" value="Por_Secre_tail"/>
    <property type="match status" value="1"/>
</dbReference>
<organism evidence="3 4">
    <name type="scientific">Marivirga arenosa</name>
    <dbReference type="NCBI Taxonomy" id="3059076"/>
    <lineage>
        <taxon>Bacteria</taxon>
        <taxon>Pseudomonadati</taxon>
        <taxon>Bacteroidota</taxon>
        <taxon>Cytophagia</taxon>
        <taxon>Cytophagales</taxon>
        <taxon>Marivirgaceae</taxon>
        <taxon>Marivirga</taxon>
    </lineage>
</organism>
<feature type="signal peptide" evidence="1">
    <location>
        <begin position="1"/>
        <end position="20"/>
    </location>
</feature>
<protein>
    <submittedName>
        <fullName evidence="3">T9SS type A sorting domain-containing protein</fullName>
    </submittedName>
</protein>
<sequence>MKKLLLLIINFFLLLNYSLAQDCGTTISEEESIQLEKLLQSNATSSRRLVANDAVVNIPLKFHLFRRTDGSGGLNQSQIDNLIAQVNDYYINANMLFFQEGDINYIDDDDIYDFNADSEGDATVGNTVTNVVNVYLFNSIQLSGNPLCGYTRFPPSADRVFAVYSCVTNGNTTLEHELGHYFTLYHTHGTTNTGTTDELVNQSNCRSAGDRLCDTPADPNLSGQVDSNCAYIGGATDANGDIYKPDPSNIMSYAPDRCADKFSRDQYDRIRTGFENGRSNLRFTSESFIATINADLKEVCVGESTKFSVKAFGATEYNWTFEGGEPSTSKSQNPQVTYNSPGSFKVILNVSNSAGQSLVVEQTNYIRVKDPSLNAISGILEENFSNNSNFSSRFIIENPDNSLTFEQKSLSLDDKSTNLLFVNNFDYNSEALPQIDVLKTVSFENTGARKYFIEFEYAYNNKTIGSGLSSQTINDSLQIEVGNECVGQYDVIFKDGGSSFVTTDQSSSIAFEPNQSNEFKTVVREYIPSSESDFLQFKIKNISYNGNNLYIKNIKITPDYSLVPPSNFRYVGIENDSIIFRWLDNSINEMGFILEASEDEVNFTDFASIASNRQLFKFSIDEVNDYRYFRLKAIGVNDFESDYSTILRIDNSILSNTDIFEDEIFIYPNPVKNSFYVELNSTHLNKPVQYQIISLNGNVILDGFLNQVNNYIDISNIEEGIYYINIINSNQSNIKSKKIIKL</sequence>
<dbReference type="SUPFAM" id="SSF49299">
    <property type="entry name" value="PKD domain"/>
    <property type="match status" value="1"/>
</dbReference>
<dbReference type="PROSITE" id="PS50093">
    <property type="entry name" value="PKD"/>
    <property type="match status" value="1"/>
</dbReference>
<dbReference type="InterPro" id="IPR000601">
    <property type="entry name" value="PKD_dom"/>
</dbReference>
<feature type="chain" id="PRO_5041403887" evidence="1">
    <location>
        <begin position="21"/>
        <end position="742"/>
    </location>
</feature>
<dbReference type="RefSeq" id="WP_308357650.1">
    <property type="nucleotide sequence ID" value="NZ_CP129970.2"/>
</dbReference>
<evidence type="ECO:0000313" key="4">
    <source>
        <dbReference type="Proteomes" id="UP001244443"/>
    </source>
</evidence>
<dbReference type="Pfam" id="PF05572">
    <property type="entry name" value="Peptidase_M43"/>
    <property type="match status" value="1"/>
</dbReference>
<gene>
    <name evidence="3" type="ORF">QYS48_28920</name>
</gene>
<proteinExistence type="predicted"/>
<dbReference type="Gene3D" id="2.60.40.10">
    <property type="entry name" value="Immunoglobulins"/>
    <property type="match status" value="2"/>
</dbReference>
<dbReference type="EMBL" id="CP129970">
    <property type="protein sequence ID" value="WMN07489.1"/>
    <property type="molecule type" value="Genomic_DNA"/>
</dbReference>
<accession>A0AA51RD77</accession>
<dbReference type="GO" id="GO:0008237">
    <property type="term" value="F:metallopeptidase activity"/>
    <property type="evidence" value="ECO:0007669"/>
    <property type="project" value="InterPro"/>
</dbReference>
<dbReference type="SMART" id="SM00089">
    <property type="entry name" value="PKD"/>
    <property type="match status" value="1"/>
</dbReference>
<dbReference type="InterPro" id="IPR024079">
    <property type="entry name" value="MetalloPept_cat_dom_sf"/>
</dbReference>
<dbReference type="Gene3D" id="3.40.390.10">
    <property type="entry name" value="Collagenase (Catalytic Domain)"/>
    <property type="match status" value="1"/>
</dbReference>
<dbReference type="InterPro" id="IPR013783">
    <property type="entry name" value="Ig-like_fold"/>
</dbReference>
<dbReference type="InterPro" id="IPR008754">
    <property type="entry name" value="Peptidase_M43"/>
</dbReference>
<feature type="domain" description="PKD" evidence="2">
    <location>
        <begin position="317"/>
        <end position="373"/>
    </location>
</feature>
<dbReference type="SUPFAM" id="SSF55486">
    <property type="entry name" value="Metalloproteases ('zincins'), catalytic domain"/>
    <property type="match status" value="1"/>
</dbReference>
<name>A0AA51RD77_9BACT</name>
<dbReference type="CDD" id="cd00146">
    <property type="entry name" value="PKD"/>
    <property type="match status" value="1"/>
</dbReference>